<evidence type="ECO:0000313" key="1">
    <source>
        <dbReference type="EMBL" id="CAK0878382.1"/>
    </source>
</evidence>
<accession>A0ABN9W1L6</accession>
<protein>
    <recommendedName>
        <fullName evidence="3">Vinculin</fullName>
    </recommendedName>
</protein>
<sequence length="423" mass="44884">DEFDPYFLKTSELFPHMVQLLATLNAATDVRGVEQPGTLKAALELLPNVVTYCRPGDGSARTSMLADAKALVAIAKTSIPEKGSLWATKMDKIKEKESEINQFSARKGLAQLAVSLNDEILMNLDKVKEVLPVIESVLAAGGRGVGVHRGSAATIFRKVYSVICQSVRAPTEAAPYLHTLMTLAETNWLAGESAVNLDKQRAQWAQSGSDDAVRLIKDGLANLVTSIRSSAMAMQSTGLVAEVIWAQSDVAAATEEMNSAANVCMAIVADAMEAATAALKPFAAGTEAFDQPWDQGLGADADMDSVLERVEETILQIDGGSFQKRIDAVLDAKRRAVGWAQVLEAQQVEEATKEAVVAMRAASSAKFTAPVVHAFNARAGQAPKMRSIVNACRKGAAEADAVGAMRKDVAEWAAKLASPKGSA</sequence>
<evidence type="ECO:0000313" key="2">
    <source>
        <dbReference type="Proteomes" id="UP001189429"/>
    </source>
</evidence>
<feature type="non-terminal residue" evidence="1">
    <location>
        <position position="1"/>
    </location>
</feature>
<reference evidence="1" key="1">
    <citation type="submission" date="2023-10" db="EMBL/GenBank/DDBJ databases">
        <authorList>
            <person name="Chen Y."/>
            <person name="Shah S."/>
            <person name="Dougan E. K."/>
            <person name="Thang M."/>
            <person name="Chan C."/>
        </authorList>
    </citation>
    <scope>NUCLEOTIDE SEQUENCE [LARGE SCALE GENOMIC DNA]</scope>
</reference>
<proteinExistence type="predicted"/>
<name>A0ABN9W1L6_9DINO</name>
<gene>
    <name evidence="1" type="ORF">PCOR1329_LOCUS62171</name>
</gene>
<dbReference type="Proteomes" id="UP001189429">
    <property type="component" value="Unassembled WGS sequence"/>
</dbReference>
<keyword evidence="2" id="KW-1185">Reference proteome</keyword>
<evidence type="ECO:0008006" key="3">
    <source>
        <dbReference type="Google" id="ProtNLM"/>
    </source>
</evidence>
<dbReference type="EMBL" id="CAUYUJ010017841">
    <property type="protein sequence ID" value="CAK0878382.1"/>
    <property type="molecule type" value="Genomic_DNA"/>
</dbReference>
<organism evidence="1 2">
    <name type="scientific">Prorocentrum cordatum</name>
    <dbReference type="NCBI Taxonomy" id="2364126"/>
    <lineage>
        <taxon>Eukaryota</taxon>
        <taxon>Sar</taxon>
        <taxon>Alveolata</taxon>
        <taxon>Dinophyceae</taxon>
        <taxon>Prorocentrales</taxon>
        <taxon>Prorocentraceae</taxon>
        <taxon>Prorocentrum</taxon>
    </lineage>
</organism>
<comment type="caution">
    <text evidence="1">The sequence shown here is derived from an EMBL/GenBank/DDBJ whole genome shotgun (WGS) entry which is preliminary data.</text>
</comment>